<protein>
    <recommendedName>
        <fullName evidence="8">ABC transporter domain-containing protein</fullName>
    </recommendedName>
</protein>
<dbReference type="OrthoDB" id="4161646at2759"/>
<evidence type="ECO:0008006" key="8">
    <source>
        <dbReference type="Google" id="ProtNLM"/>
    </source>
</evidence>
<keyword evidence="7" id="KW-1185">Reference proteome</keyword>
<dbReference type="Gene3D" id="3.40.50.300">
    <property type="entry name" value="P-loop containing nucleotide triphosphate hydrolases"/>
    <property type="match status" value="1"/>
</dbReference>
<evidence type="ECO:0000256" key="4">
    <source>
        <dbReference type="ARBA" id="ARBA00023136"/>
    </source>
</evidence>
<dbReference type="GO" id="GO:0042626">
    <property type="term" value="F:ATPase-coupled transmembrane transporter activity"/>
    <property type="evidence" value="ECO:0007669"/>
    <property type="project" value="TreeGrafter"/>
</dbReference>
<comment type="subcellular location">
    <subcellularLocation>
        <location evidence="1">Membrane</location>
        <topology evidence="1">Multi-pass membrane protein</topology>
    </subcellularLocation>
</comment>
<evidence type="ECO:0000256" key="1">
    <source>
        <dbReference type="ARBA" id="ARBA00004141"/>
    </source>
</evidence>
<dbReference type="SUPFAM" id="SSF90123">
    <property type="entry name" value="ABC transporter transmembrane region"/>
    <property type="match status" value="1"/>
</dbReference>
<keyword evidence="4 5" id="KW-0472">Membrane</keyword>
<dbReference type="AlphaFoldDB" id="A0A0D2GGC1"/>
<dbReference type="InterPro" id="IPR036640">
    <property type="entry name" value="ABC1_TM_sf"/>
</dbReference>
<dbReference type="RefSeq" id="XP_013283651.1">
    <property type="nucleotide sequence ID" value="XM_013428197.1"/>
</dbReference>
<dbReference type="InterPro" id="IPR027417">
    <property type="entry name" value="P-loop_NTPase"/>
</dbReference>
<evidence type="ECO:0000313" key="7">
    <source>
        <dbReference type="Proteomes" id="UP000053029"/>
    </source>
</evidence>
<name>A0A0D2GGC1_9EURO</name>
<dbReference type="EMBL" id="KN846972">
    <property type="protein sequence ID" value="KIW79843.1"/>
    <property type="molecule type" value="Genomic_DNA"/>
</dbReference>
<reference evidence="6 7" key="1">
    <citation type="submission" date="2015-01" db="EMBL/GenBank/DDBJ databases">
        <title>The Genome Sequence of Fonsecaea pedrosoi CBS 271.37.</title>
        <authorList>
            <consortium name="The Broad Institute Genomics Platform"/>
            <person name="Cuomo C."/>
            <person name="de Hoog S."/>
            <person name="Gorbushina A."/>
            <person name="Stielow B."/>
            <person name="Teixiera M."/>
            <person name="Abouelleil A."/>
            <person name="Chapman S.B."/>
            <person name="Priest M."/>
            <person name="Young S.K."/>
            <person name="Wortman J."/>
            <person name="Nusbaum C."/>
            <person name="Birren B."/>
        </authorList>
    </citation>
    <scope>NUCLEOTIDE SEQUENCE [LARGE SCALE GENOMIC DNA]</scope>
    <source>
        <strain evidence="6 7">CBS 271.37</strain>
    </source>
</reference>
<proteinExistence type="predicted"/>
<dbReference type="PANTHER" id="PTHR24221">
    <property type="entry name" value="ATP-BINDING CASSETTE SUB-FAMILY B"/>
    <property type="match status" value="1"/>
</dbReference>
<dbReference type="GO" id="GO:0005524">
    <property type="term" value="F:ATP binding"/>
    <property type="evidence" value="ECO:0007669"/>
    <property type="project" value="InterPro"/>
</dbReference>
<dbReference type="VEuPathDB" id="FungiDB:Z517_06458"/>
<organism evidence="6 7">
    <name type="scientific">Fonsecaea pedrosoi CBS 271.37</name>
    <dbReference type="NCBI Taxonomy" id="1442368"/>
    <lineage>
        <taxon>Eukaryota</taxon>
        <taxon>Fungi</taxon>
        <taxon>Dikarya</taxon>
        <taxon>Ascomycota</taxon>
        <taxon>Pezizomycotina</taxon>
        <taxon>Eurotiomycetes</taxon>
        <taxon>Chaetothyriomycetidae</taxon>
        <taxon>Chaetothyriales</taxon>
        <taxon>Herpotrichiellaceae</taxon>
        <taxon>Fonsecaea</taxon>
    </lineage>
</organism>
<accession>A0A0D2GGC1</accession>
<evidence type="ECO:0000256" key="2">
    <source>
        <dbReference type="ARBA" id="ARBA00022692"/>
    </source>
</evidence>
<evidence type="ECO:0000313" key="6">
    <source>
        <dbReference type="EMBL" id="KIW79843.1"/>
    </source>
</evidence>
<dbReference type="GeneID" id="25305948"/>
<gene>
    <name evidence="6" type="ORF">Z517_06458</name>
</gene>
<evidence type="ECO:0000256" key="3">
    <source>
        <dbReference type="ARBA" id="ARBA00022989"/>
    </source>
</evidence>
<dbReference type="GO" id="GO:0016020">
    <property type="term" value="C:membrane"/>
    <property type="evidence" value="ECO:0007669"/>
    <property type="project" value="UniProtKB-SubCell"/>
</dbReference>
<sequence>MDWRMTNFLQESFQHYQVISLFNRQESEVKVLSGILHKFLRAQFQHHKGYYLIANIRRLLLRLGLLAAAIFVADAVQGASSPGRFIGLATTDKDIKERLVSIEKLIQIFYKQPTIVNGSKQLEIQAEDISFDRVSFSYDSEHRAIRNVTFRVPGGSSVAIVGESGSDDVQEGVIQIDNQDIRDVTLSSLREQITITPQHIEVFDRSVMENVQFGRLEASNEEVIEVCKAVGLHDAIMKFPAKYETGVGERAPHSAAGSANG</sequence>
<dbReference type="PANTHER" id="PTHR24221:SF503">
    <property type="entry name" value="MITOCHONDRIAL POTASSIUM CHANNEL ATP-BINDING SUBUNIT"/>
    <property type="match status" value="1"/>
</dbReference>
<evidence type="ECO:0000256" key="5">
    <source>
        <dbReference type="SAM" id="Phobius"/>
    </source>
</evidence>
<dbReference type="InterPro" id="IPR039421">
    <property type="entry name" value="Type_1_exporter"/>
</dbReference>
<dbReference type="Gene3D" id="1.20.1560.10">
    <property type="entry name" value="ABC transporter type 1, transmembrane domain"/>
    <property type="match status" value="1"/>
</dbReference>
<dbReference type="SUPFAM" id="SSF52540">
    <property type="entry name" value="P-loop containing nucleoside triphosphate hydrolases"/>
    <property type="match status" value="1"/>
</dbReference>
<keyword evidence="2 5" id="KW-0812">Transmembrane</keyword>
<dbReference type="STRING" id="1442368.A0A0D2GGC1"/>
<dbReference type="Proteomes" id="UP000053029">
    <property type="component" value="Unassembled WGS sequence"/>
</dbReference>
<dbReference type="HOGENOM" id="CLU_000604_84_3_1"/>
<keyword evidence="3 5" id="KW-1133">Transmembrane helix</keyword>
<feature type="transmembrane region" description="Helical" evidence="5">
    <location>
        <begin position="59"/>
        <end position="76"/>
    </location>
</feature>